<accession>A0AA35PZA1</accession>
<dbReference type="Proteomes" id="UP001160390">
    <property type="component" value="Unassembled WGS sequence"/>
</dbReference>
<gene>
    <name evidence="1" type="ORF">CCHLO57077_00010778</name>
</gene>
<evidence type="ECO:0000313" key="2">
    <source>
        <dbReference type="Proteomes" id="UP001160390"/>
    </source>
</evidence>
<dbReference type="AlphaFoldDB" id="A0AA35PZA1"/>
<name>A0AA35PZA1_9HYPO</name>
<protein>
    <submittedName>
        <fullName evidence="1">Uncharacterized protein</fullName>
    </submittedName>
</protein>
<proteinExistence type="predicted"/>
<sequence>MAWERRLSEVLLRPHVRIDLTRHSISSFSRVAGVRRAYGLNSLQRSGIQIITSRPTHGRLDQRHRFSKFGRPPLRFGPEGEVIVDMITHDDYSVERAVEAITALTSAAANSSPNDPTDIPLYHHADDVALVIHGLSRRLVDFYVRLQQQTVSHRKKIGVVKGLYRMSFCSNMPEISMKLAELDKLTLLGAEFEDDGHQLENFTYWLARLSEIRVAGYETGTLWGYPALTCIFQKKYQATGEGVRVMCTWFIYAPKKVWTDAQKHRAHKTGWPRHTKI</sequence>
<keyword evidence="2" id="KW-1185">Reference proteome</keyword>
<dbReference type="EMBL" id="CABFNP030000823">
    <property type="protein sequence ID" value="CAI6088321.1"/>
    <property type="molecule type" value="Genomic_DNA"/>
</dbReference>
<evidence type="ECO:0000313" key="1">
    <source>
        <dbReference type="EMBL" id="CAI6088321.1"/>
    </source>
</evidence>
<organism evidence="1 2">
    <name type="scientific">Clonostachys chloroleuca</name>
    <dbReference type="NCBI Taxonomy" id="1926264"/>
    <lineage>
        <taxon>Eukaryota</taxon>
        <taxon>Fungi</taxon>
        <taxon>Dikarya</taxon>
        <taxon>Ascomycota</taxon>
        <taxon>Pezizomycotina</taxon>
        <taxon>Sordariomycetes</taxon>
        <taxon>Hypocreomycetidae</taxon>
        <taxon>Hypocreales</taxon>
        <taxon>Bionectriaceae</taxon>
        <taxon>Clonostachys</taxon>
    </lineage>
</organism>
<reference evidence="1" key="1">
    <citation type="submission" date="2023-01" db="EMBL/GenBank/DDBJ databases">
        <authorList>
            <person name="Piombo E."/>
        </authorList>
    </citation>
    <scope>NUCLEOTIDE SEQUENCE</scope>
</reference>
<comment type="caution">
    <text evidence="1">The sequence shown here is derived from an EMBL/GenBank/DDBJ whole genome shotgun (WGS) entry which is preliminary data.</text>
</comment>